<dbReference type="Proteomes" id="UP001175000">
    <property type="component" value="Unassembled WGS sequence"/>
</dbReference>
<feature type="signal peptide" evidence="1">
    <location>
        <begin position="1"/>
        <end position="19"/>
    </location>
</feature>
<accession>A0AA39WVZ1</accession>
<gene>
    <name evidence="2" type="ORF">B0T14DRAFT_514201</name>
</gene>
<evidence type="ECO:0000313" key="3">
    <source>
        <dbReference type="Proteomes" id="UP001175000"/>
    </source>
</evidence>
<dbReference type="EMBL" id="JAULSU010000003">
    <property type="protein sequence ID" value="KAK0622648.1"/>
    <property type="molecule type" value="Genomic_DNA"/>
</dbReference>
<proteinExistence type="predicted"/>
<sequence length="113" mass="13029">MLFFDRVLTFFLFFKASGACRWFLGSPLAVVTPRPRPRPRPQNNAIPLNMQLYFFHQAITSRTESLGIPQSLPFTCMHLTQRGMWDDSLKRNSWTAVGLIISGVHGDKWDNMQ</sequence>
<reference evidence="2" key="1">
    <citation type="submission" date="2023-06" db="EMBL/GenBank/DDBJ databases">
        <title>Genome-scale phylogeny and comparative genomics of the fungal order Sordariales.</title>
        <authorList>
            <consortium name="Lawrence Berkeley National Laboratory"/>
            <person name="Hensen N."/>
            <person name="Bonometti L."/>
            <person name="Westerberg I."/>
            <person name="Brannstrom I.O."/>
            <person name="Guillou S."/>
            <person name="Cros-Aarteil S."/>
            <person name="Calhoun S."/>
            <person name="Haridas S."/>
            <person name="Kuo A."/>
            <person name="Mondo S."/>
            <person name="Pangilinan J."/>
            <person name="Riley R."/>
            <person name="Labutti K."/>
            <person name="Andreopoulos B."/>
            <person name="Lipzen A."/>
            <person name="Chen C."/>
            <person name="Yanf M."/>
            <person name="Daum C."/>
            <person name="Ng V."/>
            <person name="Clum A."/>
            <person name="Steindorff A."/>
            <person name="Ohm R."/>
            <person name="Martin F."/>
            <person name="Silar P."/>
            <person name="Natvig D."/>
            <person name="Lalanne C."/>
            <person name="Gautier V."/>
            <person name="Ament-Velasquez S.L."/>
            <person name="Kruys A."/>
            <person name="Hutchinson M.I."/>
            <person name="Powell A.J."/>
            <person name="Barry K."/>
            <person name="Miller A.N."/>
            <person name="Grigoriev I.V."/>
            <person name="Debuchy R."/>
            <person name="Gladieux P."/>
            <person name="Thoren M.H."/>
            <person name="Johannesson H."/>
        </authorList>
    </citation>
    <scope>NUCLEOTIDE SEQUENCE</scope>
    <source>
        <strain evidence="2">CBS 606.72</strain>
    </source>
</reference>
<feature type="chain" id="PRO_5041266200" description="Secreted protein" evidence="1">
    <location>
        <begin position="20"/>
        <end position="113"/>
    </location>
</feature>
<dbReference type="AlphaFoldDB" id="A0AA39WVZ1"/>
<name>A0AA39WVZ1_9PEZI</name>
<keyword evidence="3" id="KW-1185">Reference proteome</keyword>
<keyword evidence="1" id="KW-0732">Signal</keyword>
<evidence type="ECO:0008006" key="4">
    <source>
        <dbReference type="Google" id="ProtNLM"/>
    </source>
</evidence>
<protein>
    <recommendedName>
        <fullName evidence="4">Secreted protein</fullName>
    </recommendedName>
</protein>
<evidence type="ECO:0000256" key="1">
    <source>
        <dbReference type="SAM" id="SignalP"/>
    </source>
</evidence>
<comment type="caution">
    <text evidence="2">The sequence shown here is derived from an EMBL/GenBank/DDBJ whole genome shotgun (WGS) entry which is preliminary data.</text>
</comment>
<organism evidence="2 3">
    <name type="scientific">Immersiella caudata</name>
    <dbReference type="NCBI Taxonomy" id="314043"/>
    <lineage>
        <taxon>Eukaryota</taxon>
        <taxon>Fungi</taxon>
        <taxon>Dikarya</taxon>
        <taxon>Ascomycota</taxon>
        <taxon>Pezizomycotina</taxon>
        <taxon>Sordariomycetes</taxon>
        <taxon>Sordariomycetidae</taxon>
        <taxon>Sordariales</taxon>
        <taxon>Lasiosphaeriaceae</taxon>
        <taxon>Immersiella</taxon>
    </lineage>
</organism>
<evidence type="ECO:0000313" key="2">
    <source>
        <dbReference type="EMBL" id="KAK0622648.1"/>
    </source>
</evidence>